<evidence type="ECO:0000256" key="3">
    <source>
        <dbReference type="ARBA" id="ARBA00023237"/>
    </source>
</evidence>
<keyword evidence="5" id="KW-0175">Coiled coil</keyword>
<feature type="chain" id="PRO_5033775627" evidence="6">
    <location>
        <begin position="19"/>
        <end position="397"/>
    </location>
</feature>
<evidence type="ECO:0000259" key="7">
    <source>
        <dbReference type="PROSITE" id="PS51123"/>
    </source>
</evidence>
<dbReference type="GO" id="GO:0009279">
    <property type="term" value="C:cell outer membrane"/>
    <property type="evidence" value="ECO:0007669"/>
    <property type="project" value="UniProtKB-SubCell"/>
</dbReference>
<dbReference type="InterPro" id="IPR006665">
    <property type="entry name" value="OmpA-like"/>
</dbReference>
<evidence type="ECO:0000313" key="9">
    <source>
        <dbReference type="EMBL" id="SQA94856.1"/>
    </source>
</evidence>
<gene>
    <name evidence="8" type="primary">oprF_2</name>
    <name evidence="9" type="synonym">oprF_3</name>
    <name evidence="9" type="ORF">NCTC11545_02055</name>
    <name evidence="8" type="ORF">NCTC11546_00591</name>
</gene>
<dbReference type="InterPro" id="IPR006664">
    <property type="entry name" value="OMP_bac"/>
</dbReference>
<dbReference type="PROSITE" id="PS51123">
    <property type="entry name" value="OMPA_2"/>
    <property type="match status" value="1"/>
</dbReference>
<name>A0A2X2RSZ3_CAPOC</name>
<dbReference type="EMBL" id="UARG01000017">
    <property type="protein sequence ID" value="SQA77385.1"/>
    <property type="molecule type" value="Genomic_DNA"/>
</dbReference>
<keyword evidence="6" id="KW-0732">Signal</keyword>
<evidence type="ECO:0000256" key="4">
    <source>
        <dbReference type="PROSITE-ProRule" id="PRU00473"/>
    </source>
</evidence>
<dbReference type="EMBL" id="UAVS01000007">
    <property type="protein sequence ID" value="SQA94856.1"/>
    <property type="molecule type" value="Genomic_DNA"/>
</dbReference>
<dbReference type="RefSeq" id="WP_111973121.1">
    <property type="nucleotide sequence ID" value="NZ_UARG01000017.1"/>
</dbReference>
<dbReference type="PROSITE" id="PS01068">
    <property type="entry name" value="OMPA_1"/>
    <property type="match status" value="1"/>
</dbReference>
<dbReference type="PANTHER" id="PTHR30329">
    <property type="entry name" value="STATOR ELEMENT OF FLAGELLAR MOTOR COMPLEX"/>
    <property type="match status" value="1"/>
</dbReference>
<evidence type="ECO:0000256" key="1">
    <source>
        <dbReference type="ARBA" id="ARBA00004442"/>
    </source>
</evidence>
<dbReference type="PRINTS" id="PR01021">
    <property type="entry name" value="OMPADOMAIN"/>
</dbReference>
<comment type="subcellular location">
    <subcellularLocation>
        <location evidence="1">Cell outer membrane</location>
    </subcellularLocation>
</comment>
<organism evidence="8 10">
    <name type="scientific">Capnocytophaga ochracea</name>
    <dbReference type="NCBI Taxonomy" id="1018"/>
    <lineage>
        <taxon>Bacteria</taxon>
        <taxon>Pseudomonadati</taxon>
        <taxon>Bacteroidota</taxon>
        <taxon>Flavobacteriia</taxon>
        <taxon>Flavobacteriales</taxon>
        <taxon>Flavobacteriaceae</taxon>
        <taxon>Capnocytophaga</taxon>
    </lineage>
</organism>
<dbReference type="InterPro" id="IPR006690">
    <property type="entry name" value="OMPA-like_CS"/>
</dbReference>
<evidence type="ECO:0000256" key="6">
    <source>
        <dbReference type="SAM" id="SignalP"/>
    </source>
</evidence>
<keyword evidence="3" id="KW-0998">Cell outer membrane</keyword>
<dbReference type="Pfam" id="PF00691">
    <property type="entry name" value="OmpA"/>
    <property type="match status" value="1"/>
</dbReference>
<dbReference type="InterPro" id="IPR050330">
    <property type="entry name" value="Bact_OuterMem_StrucFunc"/>
</dbReference>
<reference evidence="10 11" key="1">
    <citation type="submission" date="2018-06" db="EMBL/GenBank/DDBJ databases">
        <authorList>
            <consortium name="Pathogen Informatics"/>
            <person name="Doyle S."/>
        </authorList>
    </citation>
    <scope>NUCLEOTIDE SEQUENCE [LARGE SCALE GENOMIC DNA]</scope>
    <source>
        <strain evidence="9 11">NCTC11545</strain>
        <strain evidence="8 10">NCTC11546</strain>
    </source>
</reference>
<dbReference type="Gene3D" id="3.30.1330.60">
    <property type="entry name" value="OmpA-like domain"/>
    <property type="match status" value="1"/>
</dbReference>
<dbReference type="AlphaFoldDB" id="A0A2X2RSZ3"/>
<dbReference type="SUPFAM" id="SSF103088">
    <property type="entry name" value="OmpA-like"/>
    <property type="match status" value="1"/>
</dbReference>
<dbReference type="CDD" id="cd07185">
    <property type="entry name" value="OmpA_C-like"/>
    <property type="match status" value="1"/>
</dbReference>
<protein>
    <submittedName>
        <fullName evidence="8">Root adhesin</fullName>
    </submittedName>
</protein>
<feature type="signal peptide" evidence="6">
    <location>
        <begin position="1"/>
        <end position="18"/>
    </location>
</feature>
<evidence type="ECO:0000313" key="8">
    <source>
        <dbReference type="EMBL" id="SQA77385.1"/>
    </source>
</evidence>
<proteinExistence type="predicted"/>
<feature type="coiled-coil region" evidence="5">
    <location>
        <begin position="211"/>
        <end position="252"/>
    </location>
</feature>
<dbReference type="Proteomes" id="UP000250169">
    <property type="component" value="Unassembled WGS sequence"/>
</dbReference>
<keyword evidence="2 4" id="KW-0472">Membrane</keyword>
<feature type="domain" description="OmpA-like" evidence="7">
    <location>
        <begin position="284"/>
        <end position="397"/>
    </location>
</feature>
<evidence type="ECO:0000256" key="2">
    <source>
        <dbReference type="ARBA" id="ARBA00023136"/>
    </source>
</evidence>
<accession>A0A2X2RSZ3</accession>
<evidence type="ECO:0000313" key="11">
    <source>
        <dbReference type="Proteomes" id="UP000250169"/>
    </source>
</evidence>
<dbReference type="PANTHER" id="PTHR30329:SF21">
    <property type="entry name" value="LIPOPROTEIN YIAD-RELATED"/>
    <property type="match status" value="1"/>
</dbReference>
<evidence type="ECO:0000313" key="10">
    <source>
        <dbReference type="Proteomes" id="UP000249891"/>
    </source>
</evidence>
<evidence type="ECO:0000256" key="5">
    <source>
        <dbReference type="SAM" id="Coils"/>
    </source>
</evidence>
<dbReference type="InterPro" id="IPR036737">
    <property type="entry name" value="OmpA-like_sf"/>
</dbReference>
<dbReference type="Proteomes" id="UP000249891">
    <property type="component" value="Unassembled WGS sequence"/>
</dbReference>
<sequence>MKRSILLLASLVFFGVQAQQNDYNKWSIDINGGFNKPTTPFTSGYSTNTPNLWSTNAGVRYMANNKFGVRLGGGYDVFKNDDDTPNFESRLWNVNLQGVANLASVLSFEEWTSDLGLLLHAGFGYSQLNSDYISKPDQIAFLTVGLTPQLRISNRIAFLLDASIYINSKQQLTYDTKSANGQQGFQGNHFTLTAGLNIALGKHGKHADWAATSKKDELEEVAQRVANLENNVADLKSEVANKQNKMNDANGNNVPDEIESYLNDNYKAKDKVGENGEVKDDDVAADLIRKGYINAYFDFNSSKPQISSSWAVDFVAKYMKSNPNAHININGYADELGGTQYNQTLSQKRADAVKDLLVKAGIDGSRITAEGKGVDASVDKNSSRARQLARKTTFELK</sequence>